<keyword evidence="6" id="KW-0560">Oxidoreductase</keyword>
<dbReference type="Proteomes" id="UP000301751">
    <property type="component" value="Unassembled WGS sequence"/>
</dbReference>
<evidence type="ECO:0000256" key="4">
    <source>
        <dbReference type="ARBA" id="ARBA00022827"/>
    </source>
</evidence>
<dbReference type="InterPro" id="IPR036188">
    <property type="entry name" value="FAD/NAD-bd_sf"/>
</dbReference>
<reference evidence="9" key="1">
    <citation type="submission" date="2019-03" db="EMBL/GenBank/DDBJ databases">
        <title>Aquabacterium pictum sp.nov., the first bacteriochlorophyll a-containing freshwater bacterium in the genus Aquabacterium of the class Betaproteobacteria.</title>
        <authorList>
            <person name="Hirose S."/>
            <person name="Tank M."/>
            <person name="Hara E."/>
            <person name="Tamaki H."/>
            <person name="Takaichi S."/>
            <person name="Haruta S."/>
            <person name="Hanada S."/>
        </authorList>
    </citation>
    <scope>NUCLEOTIDE SEQUENCE [LARGE SCALE GENOMIC DNA]</scope>
    <source>
        <strain evidence="9">W35</strain>
    </source>
</reference>
<evidence type="ECO:0000256" key="1">
    <source>
        <dbReference type="ARBA" id="ARBA00001974"/>
    </source>
</evidence>
<keyword evidence="5" id="KW-0521">NADP</keyword>
<dbReference type="InterPro" id="IPR020946">
    <property type="entry name" value="Flavin_mOase-like"/>
</dbReference>
<dbReference type="Gene3D" id="3.50.50.60">
    <property type="entry name" value="FAD/NAD(P)-binding domain"/>
    <property type="match status" value="3"/>
</dbReference>
<accession>A0A480AX70</accession>
<dbReference type="EMBL" id="BJCL01000011">
    <property type="protein sequence ID" value="GCL64802.1"/>
    <property type="molecule type" value="Genomic_DNA"/>
</dbReference>
<evidence type="ECO:0000256" key="6">
    <source>
        <dbReference type="ARBA" id="ARBA00023002"/>
    </source>
</evidence>
<name>A0A480AX70_9BURK</name>
<evidence type="ECO:0000256" key="2">
    <source>
        <dbReference type="ARBA" id="ARBA00010139"/>
    </source>
</evidence>
<dbReference type="GO" id="GO:0050660">
    <property type="term" value="F:flavin adenine dinucleotide binding"/>
    <property type="evidence" value="ECO:0007669"/>
    <property type="project" value="InterPro"/>
</dbReference>
<evidence type="ECO:0000313" key="9">
    <source>
        <dbReference type="Proteomes" id="UP000301751"/>
    </source>
</evidence>
<keyword evidence="9" id="KW-1185">Reference proteome</keyword>
<comment type="cofactor">
    <cofactor evidence="1">
        <name>FAD</name>
        <dbReference type="ChEBI" id="CHEBI:57692"/>
    </cofactor>
</comment>
<keyword evidence="3" id="KW-0285">Flavoprotein</keyword>
<dbReference type="Pfam" id="PF13450">
    <property type="entry name" value="NAD_binding_8"/>
    <property type="match status" value="1"/>
</dbReference>
<evidence type="ECO:0000256" key="5">
    <source>
        <dbReference type="ARBA" id="ARBA00022857"/>
    </source>
</evidence>
<organism evidence="8 9">
    <name type="scientific">Pseudaquabacterium pictum</name>
    <dbReference type="NCBI Taxonomy" id="2315236"/>
    <lineage>
        <taxon>Bacteria</taxon>
        <taxon>Pseudomonadati</taxon>
        <taxon>Pseudomonadota</taxon>
        <taxon>Betaproteobacteria</taxon>
        <taxon>Burkholderiales</taxon>
        <taxon>Sphaerotilaceae</taxon>
        <taxon>Pseudaquabacterium</taxon>
    </lineage>
</organism>
<dbReference type="GO" id="GO:0004499">
    <property type="term" value="F:N,N-dimethylaniline monooxygenase activity"/>
    <property type="evidence" value="ECO:0007669"/>
    <property type="project" value="InterPro"/>
</dbReference>
<comment type="caution">
    <text evidence="8">The sequence shown here is derived from an EMBL/GenBank/DDBJ whole genome shotgun (WGS) entry which is preliminary data.</text>
</comment>
<evidence type="ECO:0000256" key="3">
    <source>
        <dbReference type="ARBA" id="ARBA00022630"/>
    </source>
</evidence>
<dbReference type="Pfam" id="PF00743">
    <property type="entry name" value="FMO-like"/>
    <property type="match status" value="1"/>
</dbReference>
<evidence type="ECO:0000256" key="7">
    <source>
        <dbReference type="ARBA" id="ARBA00023033"/>
    </source>
</evidence>
<dbReference type="FunFam" id="3.50.50.60:FF:000228">
    <property type="entry name" value="FAD-containing monooxygenase EthA"/>
    <property type="match status" value="1"/>
</dbReference>
<protein>
    <submittedName>
        <fullName evidence="8">Cyclohexanone monooxygenase</fullName>
    </submittedName>
</protein>
<dbReference type="SUPFAM" id="SSF51905">
    <property type="entry name" value="FAD/NAD(P)-binding domain"/>
    <property type="match status" value="1"/>
</dbReference>
<dbReference type="InterPro" id="IPR051820">
    <property type="entry name" value="FAD-binding_MO"/>
</dbReference>
<keyword evidence="7 8" id="KW-0503">Monooxygenase</keyword>
<dbReference type="PANTHER" id="PTHR43872">
    <property type="entry name" value="MONOOXYGENASE, PUTATIVE (AFU_ORTHOLOGUE AFUA_8G02570)-RELATED"/>
    <property type="match status" value="1"/>
</dbReference>
<dbReference type="GO" id="GO:0050661">
    <property type="term" value="F:NADP binding"/>
    <property type="evidence" value="ECO:0007669"/>
    <property type="project" value="InterPro"/>
</dbReference>
<gene>
    <name evidence="8" type="ORF">AQPW35_38830</name>
</gene>
<comment type="similarity">
    <text evidence="2">Belongs to the FAD-binding monooxygenase family.</text>
</comment>
<evidence type="ECO:0000313" key="8">
    <source>
        <dbReference type="EMBL" id="GCL64802.1"/>
    </source>
</evidence>
<dbReference type="PRINTS" id="PR00411">
    <property type="entry name" value="PNDRDTASEI"/>
</dbReference>
<proteinExistence type="inferred from homology"/>
<sequence length="498" mass="54539">MTEPDTITNTPLDVLIVGAGLSGIGAARHLQRRCPGRRWAIVEARPTLGGTWDLFRYPGIRSDSDMYTLGYDFKPWRAAKAIADGPAILQYIRETADEAGITPQIRFGHRVQRADWHSADACWTVTLQHTDAATGAVRTCTQRARFLYLCSGYYSYARGHRPTFDGEADFRGRIVEPQCWPGDLDHAGQRVVVVGSGATAVTLVPELAKTAAQVTMLQRSPTYVVNRPSVDAIAQRLNRWLPAGLAYTLTRWKNVLVGRFYYGLARKRPAQVKQRLVAMAAAELGDSCDATLHFSPRYNPWDQRVCVAPDGDLFRQIRAGRAAVVTDTIARFTATGLQLTSGQHLEADTVVLATGLQLNVAGDIAITVDGRAVVPGQTLSYKGMMLGDVPNLALAFGYTNASWTLKADLTAGWVCRLLNHLQRHGQAIAVPRHDPSVPVQPFLSFTSGYVQRAAGLLPQQGTRAPWQVHQSYLADLLAIRFGRLDDGVLQLRRAGATA</sequence>
<keyword evidence="4" id="KW-0274">FAD</keyword>
<dbReference type="PANTHER" id="PTHR43872:SF1">
    <property type="entry name" value="MONOOXYGENASE, PUTATIVE (AFU_ORTHOLOGUE AFUA_8G02570)-RELATED"/>
    <property type="match status" value="1"/>
</dbReference>
<dbReference type="RefSeq" id="WP_228027193.1">
    <property type="nucleotide sequence ID" value="NZ_BJCL01000011.1"/>
</dbReference>
<dbReference type="AlphaFoldDB" id="A0A480AX70"/>